<dbReference type="OrthoDB" id="10017101at2759"/>
<dbReference type="InterPro" id="IPR010675">
    <property type="entry name" value="Bin3_C"/>
</dbReference>
<dbReference type="AlphaFoldDB" id="A0A154PQR1"/>
<protein>
    <recommendedName>
        <fullName evidence="6">RNA methyltransferase</fullName>
        <ecNumber evidence="6">2.1.1.-</ecNumber>
    </recommendedName>
</protein>
<feature type="region of interest" description="Disordered" evidence="7">
    <location>
        <begin position="148"/>
        <end position="293"/>
    </location>
</feature>
<evidence type="ECO:0000256" key="3">
    <source>
        <dbReference type="ARBA" id="ARBA00022679"/>
    </source>
</evidence>
<dbReference type="Pfam" id="PF13649">
    <property type="entry name" value="Methyltransf_25"/>
    <property type="match status" value="1"/>
</dbReference>
<feature type="region of interest" description="Disordered" evidence="7">
    <location>
        <begin position="1"/>
        <end position="61"/>
    </location>
</feature>
<evidence type="ECO:0000256" key="4">
    <source>
        <dbReference type="ARBA" id="ARBA00022691"/>
    </source>
</evidence>
<feature type="domain" description="Bin3-type SAM" evidence="8">
    <location>
        <begin position="316"/>
        <end position="560"/>
    </location>
</feature>
<dbReference type="PANTHER" id="PTHR12315">
    <property type="entry name" value="BICOID-INTERACTING PROTEIN RELATED"/>
    <property type="match status" value="1"/>
</dbReference>
<feature type="compositionally biased region" description="Basic and acidic residues" evidence="7">
    <location>
        <begin position="699"/>
        <end position="727"/>
    </location>
</feature>
<feature type="region of interest" description="Disordered" evidence="7">
    <location>
        <begin position="548"/>
        <end position="586"/>
    </location>
</feature>
<comment type="similarity">
    <text evidence="1 6">Belongs to the methyltransferase superfamily.</text>
</comment>
<dbReference type="Gene3D" id="3.40.50.150">
    <property type="entry name" value="Vaccinia Virus protein VP39"/>
    <property type="match status" value="1"/>
</dbReference>
<evidence type="ECO:0000259" key="8">
    <source>
        <dbReference type="PROSITE" id="PS51515"/>
    </source>
</evidence>
<dbReference type="EC" id="2.1.1.-" evidence="6"/>
<organism evidence="9 10">
    <name type="scientific">Dufourea novaeangliae</name>
    <name type="common">Sweat bee</name>
    <dbReference type="NCBI Taxonomy" id="178035"/>
    <lineage>
        <taxon>Eukaryota</taxon>
        <taxon>Metazoa</taxon>
        <taxon>Ecdysozoa</taxon>
        <taxon>Arthropoda</taxon>
        <taxon>Hexapoda</taxon>
        <taxon>Insecta</taxon>
        <taxon>Pterygota</taxon>
        <taxon>Neoptera</taxon>
        <taxon>Endopterygota</taxon>
        <taxon>Hymenoptera</taxon>
        <taxon>Apocrita</taxon>
        <taxon>Aculeata</taxon>
        <taxon>Apoidea</taxon>
        <taxon>Anthophila</taxon>
        <taxon>Halictidae</taxon>
        <taxon>Rophitinae</taxon>
        <taxon>Dufourea</taxon>
    </lineage>
</organism>
<dbReference type="GO" id="GO:0008173">
    <property type="term" value="F:RNA methyltransferase activity"/>
    <property type="evidence" value="ECO:0007669"/>
    <property type="project" value="UniProtKB-UniRule"/>
</dbReference>
<gene>
    <name evidence="9" type="ORF">WN55_06710</name>
</gene>
<feature type="compositionally biased region" description="Basic and acidic residues" evidence="7">
    <location>
        <begin position="659"/>
        <end position="675"/>
    </location>
</feature>
<dbReference type="Proteomes" id="UP000076502">
    <property type="component" value="Unassembled WGS sequence"/>
</dbReference>
<keyword evidence="2 6" id="KW-0489">Methyltransferase</keyword>
<name>A0A154PQR1_DUFNO</name>
<feature type="compositionally biased region" description="Basic and acidic residues" evidence="7">
    <location>
        <begin position="569"/>
        <end position="586"/>
    </location>
</feature>
<dbReference type="GO" id="GO:0040031">
    <property type="term" value="P:snRNA modification"/>
    <property type="evidence" value="ECO:0007669"/>
    <property type="project" value="TreeGrafter"/>
</dbReference>
<feature type="compositionally biased region" description="Polar residues" evidence="7">
    <location>
        <begin position="730"/>
        <end position="739"/>
    </location>
</feature>
<evidence type="ECO:0000256" key="5">
    <source>
        <dbReference type="PROSITE-ProRule" id="PRU00848"/>
    </source>
</evidence>
<dbReference type="PANTHER" id="PTHR12315:SF0">
    <property type="entry name" value="7SK SNRNA METHYLPHOSPHATE CAPPING ENZYME"/>
    <property type="match status" value="1"/>
</dbReference>
<keyword evidence="4 5" id="KW-0949">S-adenosyl-L-methionine</keyword>
<dbReference type="Pfam" id="PF06859">
    <property type="entry name" value="Bin3"/>
    <property type="match status" value="1"/>
</dbReference>
<keyword evidence="10" id="KW-1185">Reference proteome</keyword>
<evidence type="ECO:0000313" key="10">
    <source>
        <dbReference type="Proteomes" id="UP000076502"/>
    </source>
</evidence>
<feature type="compositionally biased region" description="Basic and acidic residues" evidence="7">
    <location>
        <begin position="172"/>
        <end position="188"/>
    </location>
</feature>
<feature type="compositionally biased region" description="Basic and acidic residues" evidence="7">
    <location>
        <begin position="220"/>
        <end position="258"/>
    </location>
</feature>
<dbReference type="InterPro" id="IPR024160">
    <property type="entry name" value="BIN3_SAM-bd_dom"/>
</dbReference>
<proteinExistence type="inferred from homology"/>
<accession>A0A154PQR1</accession>
<dbReference type="InterPro" id="IPR029063">
    <property type="entry name" value="SAM-dependent_MTases_sf"/>
</dbReference>
<evidence type="ECO:0000256" key="1">
    <source>
        <dbReference type="ARBA" id="ARBA00008361"/>
    </source>
</evidence>
<dbReference type="CDD" id="cd02440">
    <property type="entry name" value="AdoMet_MTases"/>
    <property type="match status" value="1"/>
</dbReference>
<feature type="compositionally biased region" description="Polar residues" evidence="7">
    <location>
        <begin position="190"/>
        <end position="203"/>
    </location>
</feature>
<evidence type="ECO:0000256" key="6">
    <source>
        <dbReference type="RuleBase" id="RU367087"/>
    </source>
</evidence>
<reference evidence="9 10" key="1">
    <citation type="submission" date="2015-07" db="EMBL/GenBank/DDBJ databases">
        <title>The genome of Dufourea novaeangliae.</title>
        <authorList>
            <person name="Pan H."/>
            <person name="Kapheim K."/>
        </authorList>
    </citation>
    <scope>NUCLEOTIDE SEQUENCE [LARGE SCALE GENOMIC DNA]</scope>
    <source>
        <strain evidence="9">0120121106</strain>
        <tissue evidence="9">Whole body</tissue>
    </source>
</reference>
<feature type="region of interest" description="Disordered" evidence="7">
    <location>
        <begin position="627"/>
        <end position="807"/>
    </location>
</feature>
<sequence length="807" mass="92022">MSSAQVDRPTKVGGHINKKESEKSRKTFSSSHKKHKHEDNRHFKFGRKRLQSFTGNGKFFPPYKRRKKEGAIIPPTKFLLGGNICDPLNLNSMQDEEINRAMNAVTPKSSPLPTPRHKKEVIEVIIPPNICDPLNLSNCNDNDEYEKQLISPTKKGSKRRNRKKKRTSSGSGKDDTCDLPETKNKDCDTTEVTEPMEQTASENVETEQQHVPLSSPPPHQPKESKPESPQKDKNKLRLKGLEEPKDKRLRKVDVKDKIVSPVIPQPGAWKPRPQHRPSQDKKKKQTMPNFREKDARYQYGNYNRYYGYRNSHHDVDTRLTVFAQRKELFIGKDVLDIGCNVGHITLSVARDFSAHSVSGIDIDRTLINIARKNIKHYVNCVQSPAGNEDSDHHDVNFFPMSMPINYGPVDIPGFTKHKSHKGFPYNVTFVQGNYVLEDDALLSTEQPQFDTILCLSITKWIHLNFGDASLKQAFKRMYAQLRPGGVLVLEPQGWSSYTRKKNLTERIYKNYQSIEFRPHNFTQYLLSPEVGFSKCEVLSIPPHPSKGFQRPIQLYTKPGSSQDTADVSTSKRQERANEKREELERREYEQKLFQKNSTKQGNMSEISQQSNESICQYDQLENVYAPSTTPCYDDTPGYNNNDSQPPDASKMCYLDVNTENDKTESENQDATDKVTESSTESTSRKRNLDLVTDEAGTLDTKRSKNVERAASDSRLINKGERTVKVKEVLMSQTSVSVDDSGSRSKKKQKGNDKSNARPAVDRNSKHCTEDKQDTRTVEQTEKENSSRSPREEGQTETKRCKVTSDNT</sequence>
<dbReference type="PROSITE" id="PS51515">
    <property type="entry name" value="BIN3_SAM"/>
    <property type="match status" value="1"/>
</dbReference>
<dbReference type="SUPFAM" id="SSF53335">
    <property type="entry name" value="S-adenosyl-L-methionine-dependent methyltransferases"/>
    <property type="match status" value="1"/>
</dbReference>
<evidence type="ECO:0000256" key="7">
    <source>
        <dbReference type="SAM" id="MobiDB-lite"/>
    </source>
</evidence>
<dbReference type="InterPro" id="IPR039772">
    <property type="entry name" value="Bin3-like"/>
</dbReference>
<dbReference type="EMBL" id="KQ435050">
    <property type="protein sequence ID" value="KZC14241.1"/>
    <property type="molecule type" value="Genomic_DNA"/>
</dbReference>
<dbReference type="STRING" id="178035.A0A154PQR1"/>
<dbReference type="OMA" id="QYDQLEN"/>
<keyword evidence="3 6" id="KW-0808">Transferase</keyword>
<evidence type="ECO:0000256" key="2">
    <source>
        <dbReference type="ARBA" id="ARBA00022603"/>
    </source>
</evidence>
<feature type="compositionally biased region" description="Polar residues" evidence="7">
    <location>
        <begin position="637"/>
        <end position="646"/>
    </location>
</feature>
<dbReference type="GO" id="GO:0017069">
    <property type="term" value="F:snRNA binding"/>
    <property type="evidence" value="ECO:0007669"/>
    <property type="project" value="TreeGrafter"/>
</dbReference>
<evidence type="ECO:0000313" key="9">
    <source>
        <dbReference type="EMBL" id="KZC14241.1"/>
    </source>
</evidence>
<dbReference type="GO" id="GO:0008171">
    <property type="term" value="F:O-methyltransferase activity"/>
    <property type="evidence" value="ECO:0007669"/>
    <property type="project" value="UniProtKB-UniRule"/>
</dbReference>
<feature type="compositionally biased region" description="Polar residues" evidence="7">
    <location>
        <begin position="558"/>
        <end position="568"/>
    </location>
</feature>
<dbReference type="GO" id="GO:0032259">
    <property type="term" value="P:methylation"/>
    <property type="evidence" value="ECO:0007669"/>
    <property type="project" value="UniProtKB-KW"/>
</dbReference>
<dbReference type="InterPro" id="IPR041698">
    <property type="entry name" value="Methyltransf_25"/>
</dbReference>
<feature type="compositionally biased region" description="Basic residues" evidence="7">
    <location>
        <begin position="155"/>
        <end position="167"/>
    </location>
</feature>
<feature type="compositionally biased region" description="Basic and acidic residues" evidence="7">
    <location>
        <begin position="749"/>
        <end position="799"/>
    </location>
</feature>